<feature type="compositionally biased region" description="Low complexity" evidence="1">
    <location>
        <begin position="74"/>
        <end position="85"/>
    </location>
</feature>
<dbReference type="Proteomes" id="UP000652219">
    <property type="component" value="Unassembled WGS sequence"/>
</dbReference>
<dbReference type="EMBL" id="WIGN01000084">
    <property type="protein sequence ID" value="KAF6810651.1"/>
    <property type="molecule type" value="Genomic_DNA"/>
</dbReference>
<feature type="region of interest" description="Disordered" evidence="1">
    <location>
        <begin position="32"/>
        <end position="112"/>
    </location>
</feature>
<organism evidence="2 3">
    <name type="scientific">Colletotrichum sojae</name>
    <dbReference type="NCBI Taxonomy" id="2175907"/>
    <lineage>
        <taxon>Eukaryota</taxon>
        <taxon>Fungi</taxon>
        <taxon>Dikarya</taxon>
        <taxon>Ascomycota</taxon>
        <taxon>Pezizomycotina</taxon>
        <taxon>Sordariomycetes</taxon>
        <taxon>Hypocreomycetidae</taxon>
        <taxon>Glomerellales</taxon>
        <taxon>Glomerellaceae</taxon>
        <taxon>Colletotrichum</taxon>
        <taxon>Colletotrichum orchidearum species complex</taxon>
    </lineage>
</organism>
<name>A0A8H6JDL2_9PEZI</name>
<proteinExistence type="predicted"/>
<keyword evidence="3" id="KW-1185">Reference proteome</keyword>
<reference evidence="2 3" key="1">
    <citation type="journal article" date="2020" name="Phytopathology">
        <title>Genome Sequence Resources of Colletotrichum truncatum, C. plurivorum, C. musicola, and C. sojae: Four Species Pathogenic to Soybean (Glycine max).</title>
        <authorList>
            <person name="Rogerio F."/>
            <person name="Boufleur T.R."/>
            <person name="Ciampi-Guillardi M."/>
            <person name="Sukno S.A."/>
            <person name="Thon M.R."/>
            <person name="Massola Junior N.S."/>
            <person name="Baroncelli R."/>
        </authorList>
    </citation>
    <scope>NUCLEOTIDE SEQUENCE [LARGE SCALE GENOMIC DNA]</scope>
    <source>
        <strain evidence="2 3">LFN0009</strain>
    </source>
</reference>
<evidence type="ECO:0000313" key="3">
    <source>
        <dbReference type="Proteomes" id="UP000652219"/>
    </source>
</evidence>
<evidence type="ECO:0000256" key="1">
    <source>
        <dbReference type="SAM" id="MobiDB-lite"/>
    </source>
</evidence>
<comment type="caution">
    <text evidence="2">The sequence shown here is derived from an EMBL/GenBank/DDBJ whole genome shotgun (WGS) entry which is preliminary data.</text>
</comment>
<evidence type="ECO:0000313" key="2">
    <source>
        <dbReference type="EMBL" id="KAF6810651.1"/>
    </source>
</evidence>
<dbReference type="AlphaFoldDB" id="A0A8H6JDL2"/>
<feature type="compositionally biased region" description="Polar residues" evidence="1">
    <location>
        <begin position="32"/>
        <end position="55"/>
    </location>
</feature>
<feature type="compositionally biased region" description="Polar residues" evidence="1">
    <location>
        <begin position="86"/>
        <end position="103"/>
    </location>
</feature>
<accession>A0A8H6JDL2</accession>
<protein>
    <submittedName>
        <fullName evidence="2">Uncharacterized protein</fullName>
    </submittedName>
</protein>
<sequence length="142" mass="15328">MSNPIADSPTIHVDEQELANLMLLAAATYSYPPQQSPTCSYSPQEIPNGTQTQDAHPQKTRTRAPAPLPLKKQLSPTPSNSLLSPRQVNADNQTRRSSVQESPVDSDLLSPGGISLDETIHLRAGEEQEGAFELALCIKGLN</sequence>
<gene>
    <name evidence="2" type="ORF">CSOJ01_06211</name>
</gene>